<feature type="region of interest" description="Disordered" evidence="1">
    <location>
        <begin position="1"/>
        <end position="23"/>
    </location>
</feature>
<name>A0A1G9U2C9_9ACTN</name>
<feature type="transmembrane region" description="Helical" evidence="2">
    <location>
        <begin position="135"/>
        <end position="157"/>
    </location>
</feature>
<keyword evidence="2" id="KW-0812">Transmembrane</keyword>
<evidence type="ECO:0000256" key="1">
    <source>
        <dbReference type="SAM" id="MobiDB-lite"/>
    </source>
</evidence>
<accession>A0A1G9U2C9</accession>
<feature type="transmembrane region" description="Helical" evidence="2">
    <location>
        <begin position="73"/>
        <end position="91"/>
    </location>
</feature>
<dbReference type="OrthoDB" id="8535577at2"/>
<dbReference type="GeneID" id="40830485"/>
<keyword evidence="4" id="KW-1185">Reference proteome</keyword>
<evidence type="ECO:0000256" key="2">
    <source>
        <dbReference type="SAM" id="Phobius"/>
    </source>
</evidence>
<feature type="transmembrane region" description="Helical" evidence="2">
    <location>
        <begin position="98"/>
        <end position="115"/>
    </location>
</feature>
<dbReference type="AlphaFoldDB" id="A0A1G9U2C9"/>
<evidence type="ECO:0000313" key="3">
    <source>
        <dbReference type="EMBL" id="SDM54068.1"/>
    </source>
</evidence>
<dbReference type="EMBL" id="FNHI01000009">
    <property type="protein sequence ID" value="SDM54068.1"/>
    <property type="molecule type" value="Genomic_DNA"/>
</dbReference>
<keyword evidence="2" id="KW-0472">Membrane</keyword>
<organism evidence="3 4">
    <name type="scientific">Streptomyces wuyuanensis</name>
    <dbReference type="NCBI Taxonomy" id="1196353"/>
    <lineage>
        <taxon>Bacteria</taxon>
        <taxon>Bacillati</taxon>
        <taxon>Actinomycetota</taxon>
        <taxon>Actinomycetes</taxon>
        <taxon>Kitasatosporales</taxon>
        <taxon>Streptomycetaceae</taxon>
        <taxon>Streptomyces</taxon>
    </lineage>
</organism>
<dbReference type="Proteomes" id="UP000199063">
    <property type="component" value="Unassembled WGS sequence"/>
</dbReference>
<evidence type="ECO:0008006" key="5">
    <source>
        <dbReference type="Google" id="ProtNLM"/>
    </source>
</evidence>
<feature type="transmembrane region" description="Helical" evidence="2">
    <location>
        <begin position="35"/>
        <end position="53"/>
    </location>
</feature>
<dbReference type="STRING" id="1196353.SAMN05444921_109249"/>
<gene>
    <name evidence="3" type="ORF">SAMN05444921_109249</name>
</gene>
<sequence>MGGDASRQRRRPRPGLMARWRQSADQHLTPTKRSLIVTWISFGVTWGSVRVITHGIRGGWLPWGNITAAGRHFHHYNFGIGTLAGIGLIAVRGDERAVGHPAVAAAYGSGTALIADEFALLLDLQDVYWTKQGRLSVDVSLGILSALGAYLTAVPFWHECARVTRRRLVSATKRDLAPGR</sequence>
<dbReference type="RefSeq" id="WP_093655202.1">
    <property type="nucleotide sequence ID" value="NZ_FNHI01000009.1"/>
</dbReference>
<protein>
    <recommendedName>
        <fullName evidence="5">Integral membrane protein</fullName>
    </recommendedName>
</protein>
<evidence type="ECO:0000313" key="4">
    <source>
        <dbReference type="Proteomes" id="UP000199063"/>
    </source>
</evidence>
<proteinExistence type="predicted"/>
<keyword evidence="2" id="KW-1133">Transmembrane helix</keyword>
<reference evidence="4" key="1">
    <citation type="submission" date="2016-10" db="EMBL/GenBank/DDBJ databases">
        <authorList>
            <person name="Varghese N."/>
            <person name="Submissions S."/>
        </authorList>
    </citation>
    <scope>NUCLEOTIDE SEQUENCE [LARGE SCALE GENOMIC DNA]</scope>
    <source>
        <strain evidence="4">CGMCC 4.7042</strain>
    </source>
</reference>